<dbReference type="AlphaFoldDB" id="A0A382JEJ0"/>
<dbReference type="EMBL" id="UINC01073338">
    <property type="protein sequence ID" value="SVC09647.1"/>
    <property type="molecule type" value="Genomic_DNA"/>
</dbReference>
<feature type="compositionally biased region" description="Basic and acidic residues" evidence="1">
    <location>
        <begin position="161"/>
        <end position="180"/>
    </location>
</feature>
<feature type="compositionally biased region" description="Basic and acidic residues" evidence="1">
    <location>
        <begin position="1"/>
        <end position="21"/>
    </location>
</feature>
<feature type="compositionally biased region" description="Polar residues" evidence="1">
    <location>
        <begin position="150"/>
        <end position="160"/>
    </location>
</feature>
<evidence type="ECO:0000313" key="2">
    <source>
        <dbReference type="EMBL" id="SVC09647.1"/>
    </source>
</evidence>
<protein>
    <recommendedName>
        <fullName evidence="3">Cell shape determination protein CcmA</fullName>
    </recommendedName>
</protein>
<feature type="region of interest" description="Disordered" evidence="1">
    <location>
        <begin position="149"/>
        <end position="186"/>
    </location>
</feature>
<dbReference type="Pfam" id="PF04519">
    <property type="entry name" value="Bactofilin"/>
    <property type="match status" value="1"/>
</dbReference>
<evidence type="ECO:0008006" key="3">
    <source>
        <dbReference type="Google" id="ProtNLM"/>
    </source>
</evidence>
<dbReference type="PANTHER" id="PTHR35024">
    <property type="entry name" value="HYPOTHETICAL CYTOSOLIC PROTEIN"/>
    <property type="match status" value="1"/>
</dbReference>
<gene>
    <name evidence="2" type="ORF">METZ01_LOCUS262501</name>
</gene>
<organism evidence="2">
    <name type="scientific">marine metagenome</name>
    <dbReference type="NCBI Taxonomy" id="408172"/>
    <lineage>
        <taxon>unclassified sequences</taxon>
        <taxon>metagenomes</taxon>
        <taxon>ecological metagenomes</taxon>
    </lineage>
</organism>
<sequence>MEKVFMWKRDESTGKTNDNARDLSISRSGDERDHYQSNAGTTMAGTKVVNIGKSVIIKGQVNSEEDLTIEGRVEGKIELRQNVLTIGPNGKIEADLLAKSIVVLGKVTGNVTATERIEIRDNGSVNGDLVSPRVVMTEGAHFRGSVDMQVDTQQGAIGQTESKRKPVKMESANDHLEAKRVAPTAR</sequence>
<dbReference type="PANTHER" id="PTHR35024:SF4">
    <property type="entry name" value="POLYMER-FORMING CYTOSKELETAL PROTEIN"/>
    <property type="match status" value="1"/>
</dbReference>
<name>A0A382JEJ0_9ZZZZ</name>
<dbReference type="InterPro" id="IPR007607">
    <property type="entry name" value="BacA/B"/>
</dbReference>
<accession>A0A382JEJ0</accession>
<proteinExistence type="predicted"/>
<feature type="region of interest" description="Disordered" evidence="1">
    <location>
        <begin position="1"/>
        <end position="41"/>
    </location>
</feature>
<evidence type="ECO:0000256" key="1">
    <source>
        <dbReference type="SAM" id="MobiDB-lite"/>
    </source>
</evidence>
<reference evidence="2" key="1">
    <citation type="submission" date="2018-05" db="EMBL/GenBank/DDBJ databases">
        <authorList>
            <person name="Lanie J.A."/>
            <person name="Ng W.-L."/>
            <person name="Kazmierczak K.M."/>
            <person name="Andrzejewski T.M."/>
            <person name="Davidsen T.M."/>
            <person name="Wayne K.J."/>
            <person name="Tettelin H."/>
            <person name="Glass J.I."/>
            <person name="Rusch D."/>
            <person name="Podicherti R."/>
            <person name="Tsui H.-C.T."/>
            <person name="Winkler M.E."/>
        </authorList>
    </citation>
    <scope>NUCLEOTIDE SEQUENCE</scope>
</reference>